<sequence length="101" mass="10874">MRRVATSKVEEPLTRVMEVVKGTVSGPSSSEKGKGVNPKNWRATGLPAKEMDVIAQQQELEGIAAAKAAKLLSSQEVLVLKMHADEDIEPKISGRGLQAKH</sequence>
<comment type="caution">
    <text evidence="2">The sequence shown here is derived from an EMBL/GenBank/DDBJ whole genome shotgun (WGS) entry which is preliminary data.</text>
</comment>
<dbReference type="AlphaFoldDB" id="A0A9P7FZG8"/>
<evidence type="ECO:0000313" key="2">
    <source>
        <dbReference type="EMBL" id="KAG5640898.1"/>
    </source>
</evidence>
<accession>A0A9P7FZG8</accession>
<evidence type="ECO:0000256" key="1">
    <source>
        <dbReference type="SAM" id="MobiDB-lite"/>
    </source>
</evidence>
<dbReference type="OrthoDB" id="3032433at2759"/>
<reference evidence="2" key="1">
    <citation type="submission" date="2020-07" db="EMBL/GenBank/DDBJ databases">
        <authorList>
            <person name="Nieuwenhuis M."/>
            <person name="Van De Peppel L.J.J."/>
        </authorList>
    </citation>
    <scope>NUCLEOTIDE SEQUENCE</scope>
    <source>
        <strain evidence="2">AP01</strain>
        <tissue evidence="2">Mycelium</tissue>
    </source>
</reference>
<dbReference type="EMBL" id="JABCKV010000455">
    <property type="protein sequence ID" value="KAG5640898.1"/>
    <property type="molecule type" value="Genomic_DNA"/>
</dbReference>
<gene>
    <name evidence="2" type="ORF">DXG03_006691</name>
</gene>
<keyword evidence="3" id="KW-1185">Reference proteome</keyword>
<protein>
    <submittedName>
        <fullName evidence="2">Uncharacterized protein</fullName>
    </submittedName>
</protein>
<feature type="region of interest" description="Disordered" evidence="1">
    <location>
        <begin position="22"/>
        <end position="43"/>
    </location>
</feature>
<evidence type="ECO:0000313" key="3">
    <source>
        <dbReference type="Proteomes" id="UP000775547"/>
    </source>
</evidence>
<dbReference type="Proteomes" id="UP000775547">
    <property type="component" value="Unassembled WGS sequence"/>
</dbReference>
<organism evidence="2 3">
    <name type="scientific">Asterophora parasitica</name>
    <dbReference type="NCBI Taxonomy" id="117018"/>
    <lineage>
        <taxon>Eukaryota</taxon>
        <taxon>Fungi</taxon>
        <taxon>Dikarya</taxon>
        <taxon>Basidiomycota</taxon>
        <taxon>Agaricomycotina</taxon>
        <taxon>Agaricomycetes</taxon>
        <taxon>Agaricomycetidae</taxon>
        <taxon>Agaricales</taxon>
        <taxon>Tricholomatineae</taxon>
        <taxon>Lyophyllaceae</taxon>
        <taxon>Asterophora</taxon>
    </lineage>
</organism>
<name>A0A9P7FZG8_9AGAR</name>
<proteinExistence type="predicted"/>
<reference evidence="2" key="2">
    <citation type="submission" date="2021-10" db="EMBL/GenBank/DDBJ databases">
        <title>Phylogenomics reveals ancestral predisposition of the termite-cultivated fungus Termitomyces towards a domesticated lifestyle.</title>
        <authorList>
            <person name="Auxier B."/>
            <person name="Grum-Grzhimaylo A."/>
            <person name="Cardenas M.E."/>
            <person name="Lodge J.D."/>
            <person name="Laessoe T."/>
            <person name="Pedersen O."/>
            <person name="Smith M.E."/>
            <person name="Kuyper T.W."/>
            <person name="Franco-Molano E.A."/>
            <person name="Baroni T.J."/>
            <person name="Aanen D.K."/>
        </authorList>
    </citation>
    <scope>NUCLEOTIDE SEQUENCE</scope>
    <source>
        <strain evidence="2">AP01</strain>
        <tissue evidence="2">Mycelium</tissue>
    </source>
</reference>